<dbReference type="GO" id="GO:0009002">
    <property type="term" value="F:serine-type D-Ala-D-Ala carboxypeptidase activity"/>
    <property type="evidence" value="ECO:0007669"/>
    <property type="project" value="UniProtKB-EC"/>
</dbReference>
<dbReference type="RefSeq" id="WP_145847037.1">
    <property type="nucleotide sequence ID" value="NZ_CP042239.1"/>
</dbReference>
<sequence>MKRALALVALALAAPLAAQEAPTLDARVSAELGEAATGTRYGLVVADAEGREIVAVNPDQRFIPASNTKIVTTAAAWWSMPAIDQPDAIGGAAVRIEGRDLILTGRGDARLSSAPDCLTNCLAQLANAIAAGVRRVRNVTGDATLFPDERWSSGMSWNNIPTRSGTAIAALSLDDNELVVTVTPGKPGEPPRFDHLGYVGIDNRVVTVSGGKTELNYDRLPFARTMRVTGTIAADAAPQTLRFGIDDPAHYAAWRLAALLKERGVKVTGTVQSRYRPLLPSDDPEKRAAIPPRPPEPTWLAALIPPPLTEDVRTINKVSQNLHAELLLRRTGLIDGSGSVADGQRRVEALFAAAGVPRTAFDFSDGSGMSTYNRVAPRGMVTLLRWVAGQPWGGAWRETLPVGGVDGTLARRFKGTPLEGRIFAKTGSLNATSALAGYMLGRSGKLLTFAAYANDVPSGASGTPMMDAALVAIAEAN</sequence>
<dbReference type="InterPro" id="IPR000667">
    <property type="entry name" value="Peptidase_S13"/>
</dbReference>
<dbReference type="GO" id="GO:0000270">
    <property type="term" value="P:peptidoglycan metabolic process"/>
    <property type="evidence" value="ECO:0007669"/>
    <property type="project" value="TreeGrafter"/>
</dbReference>
<comment type="similarity">
    <text evidence="1">Belongs to the peptidase S13 family.</text>
</comment>
<keyword evidence="4" id="KW-0645">Protease</keyword>
<dbReference type="Gene3D" id="3.40.710.10">
    <property type="entry name" value="DD-peptidase/beta-lactamase superfamily"/>
    <property type="match status" value="2"/>
</dbReference>
<dbReference type="NCBIfam" id="TIGR00666">
    <property type="entry name" value="PBP4"/>
    <property type="match status" value="1"/>
</dbReference>
<dbReference type="EC" id="3.4.16.4" evidence="4"/>
<dbReference type="PANTHER" id="PTHR30023:SF0">
    <property type="entry name" value="PENICILLIN-SENSITIVE CARBOXYPEPTIDASE A"/>
    <property type="match status" value="1"/>
</dbReference>
<keyword evidence="4" id="KW-0121">Carboxypeptidase</keyword>
<evidence type="ECO:0000313" key="5">
    <source>
        <dbReference type="Proteomes" id="UP000318055"/>
    </source>
</evidence>
<evidence type="ECO:0000313" key="4">
    <source>
        <dbReference type="EMBL" id="QDX26427.1"/>
    </source>
</evidence>
<gene>
    <name evidence="4" type="primary">dacB</name>
    <name evidence="4" type="ORF">FPZ54_10590</name>
</gene>
<dbReference type="PRINTS" id="PR00922">
    <property type="entry name" value="DADACBPTASE3"/>
</dbReference>
<dbReference type="InterPro" id="IPR012338">
    <property type="entry name" value="Beta-lactam/transpept-like"/>
</dbReference>
<dbReference type="Proteomes" id="UP000318055">
    <property type="component" value="Chromosome"/>
</dbReference>
<keyword evidence="3" id="KW-0732">Signal</keyword>
<dbReference type="EMBL" id="CP042239">
    <property type="protein sequence ID" value="QDX26427.1"/>
    <property type="molecule type" value="Genomic_DNA"/>
</dbReference>
<protein>
    <submittedName>
        <fullName evidence="4">D-alanyl-D-alanine carboxypeptidase/D-alanyl-D-alanine-endopeptidase</fullName>
        <ecNumber evidence="4">3.4.16.4</ecNumber>
    </submittedName>
</protein>
<dbReference type="Gene3D" id="3.50.80.20">
    <property type="entry name" value="D-Ala-D-Ala carboxypeptidase C, peptidase S13"/>
    <property type="match status" value="1"/>
</dbReference>
<dbReference type="AlphaFoldDB" id="A0A518RG40"/>
<dbReference type="PANTHER" id="PTHR30023">
    <property type="entry name" value="D-ALANYL-D-ALANINE CARBOXYPEPTIDASE"/>
    <property type="match status" value="1"/>
</dbReference>
<organism evidence="4 5">
    <name type="scientific">Sphingomonas suaedae</name>
    <dbReference type="NCBI Taxonomy" id="2599297"/>
    <lineage>
        <taxon>Bacteria</taxon>
        <taxon>Pseudomonadati</taxon>
        <taxon>Pseudomonadota</taxon>
        <taxon>Alphaproteobacteria</taxon>
        <taxon>Sphingomonadales</taxon>
        <taxon>Sphingomonadaceae</taxon>
        <taxon>Sphingomonas</taxon>
    </lineage>
</organism>
<accession>A0A518RG40</accession>
<name>A0A518RG40_9SPHN</name>
<feature type="signal peptide" evidence="3">
    <location>
        <begin position="1"/>
        <end position="20"/>
    </location>
</feature>
<dbReference type="OrthoDB" id="5372081at2"/>
<dbReference type="KEGG" id="ssua:FPZ54_10590"/>
<dbReference type="GO" id="GO:0006508">
    <property type="term" value="P:proteolysis"/>
    <property type="evidence" value="ECO:0007669"/>
    <property type="project" value="InterPro"/>
</dbReference>
<proteinExistence type="inferred from homology"/>
<reference evidence="4 5" key="1">
    <citation type="submission" date="2019-07" db="EMBL/GenBank/DDBJ databases">
        <title>Sphingomonas alkalisoli sp. nov., isolated from rhizosphere soil of Suaedae salsa.</title>
        <authorList>
            <person name="Zhang H."/>
            <person name="Xu L."/>
            <person name="Zhang J.-X."/>
            <person name="Sun J.-Q."/>
        </authorList>
    </citation>
    <scope>NUCLEOTIDE SEQUENCE [LARGE SCALE GENOMIC DNA]</scope>
    <source>
        <strain evidence="4 5">XS-10</strain>
    </source>
</reference>
<keyword evidence="5" id="KW-1185">Reference proteome</keyword>
<feature type="chain" id="PRO_5022222177" evidence="3">
    <location>
        <begin position="21"/>
        <end position="477"/>
    </location>
</feature>
<evidence type="ECO:0000256" key="1">
    <source>
        <dbReference type="ARBA" id="ARBA00006096"/>
    </source>
</evidence>
<evidence type="ECO:0000256" key="3">
    <source>
        <dbReference type="SAM" id="SignalP"/>
    </source>
</evidence>
<keyword evidence="2 4" id="KW-0378">Hydrolase</keyword>
<evidence type="ECO:0000256" key="2">
    <source>
        <dbReference type="ARBA" id="ARBA00022801"/>
    </source>
</evidence>
<dbReference type="Pfam" id="PF02113">
    <property type="entry name" value="Peptidase_S13"/>
    <property type="match status" value="1"/>
</dbReference>
<dbReference type="SUPFAM" id="SSF56601">
    <property type="entry name" value="beta-lactamase/transpeptidase-like"/>
    <property type="match status" value="1"/>
</dbReference>